<dbReference type="InterPro" id="IPR006638">
    <property type="entry name" value="Elp3/MiaA/NifB-like_rSAM"/>
</dbReference>
<evidence type="ECO:0000256" key="14">
    <source>
        <dbReference type="PIRNR" id="PIRNR000167"/>
    </source>
</evidence>
<protein>
    <recommendedName>
        <fullName evidence="14">Coproporphyrinogen-III oxidase</fullName>
        <ecNumber evidence="14">1.3.98.3</ecNumber>
    </recommendedName>
</protein>
<keyword evidence="12 14" id="KW-0627">Porphyrin biosynthesis</keyword>
<dbReference type="RefSeq" id="WP_093410852.1">
    <property type="nucleotide sequence ID" value="NZ_FOVL01000021.1"/>
</dbReference>
<feature type="binding site" evidence="16">
    <location>
        <position position="58"/>
    </location>
    <ligand>
        <name>[4Fe-4S] cluster</name>
        <dbReference type="ChEBI" id="CHEBI:49883"/>
        <note>4Fe-4S-S-AdoMet</note>
    </ligand>
</feature>
<evidence type="ECO:0000256" key="12">
    <source>
        <dbReference type="ARBA" id="ARBA00023244"/>
    </source>
</evidence>
<dbReference type="InterPro" id="IPR034505">
    <property type="entry name" value="Coproporphyrinogen-III_oxidase"/>
</dbReference>
<feature type="domain" description="Radical SAM core" evidence="17">
    <location>
        <begin position="43"/>
        <end position="281"/>
    </location>
</feature>
<proteinExistence type="inferred from homology"/>
<evidence type="ECO:0000256" key="11">
    <source>
        <dbReference type="ARBA" id="ARBA00023014"/>
    </source>
</evidence>
<feature type="binding site" evidence="15">
    <location>
        <begin position="110"/>
        <end position="111"/>
    </location>
    <ligand>
        <name>S-adenosyl-L-methionine</name>
        <dbReference type="ChEBI" id="CHEBI:59789"/>
        <label>2</label>
    </ligand>
</feature>
<evidence type="ECO:0000256" key="8">
    <source>
        <dbReference type="ARBA" id="ARBA00022723"/>
    </source>
</evidence>
<dbReference type="InterPro" id="IPR007197">
    <property type="entry name" value="rSAM"/>
</dbReference>
<organism evidence="18 19">
    <name type="scientific">Salegentibacter flavus</name>
    <dbReference type="NCBI Taxonomy" id="287099"/>
    <lineage>
        <taxon>Bacteria</taxon>
        <taxon>Pseudomonadati</taxon>
        <taxon>Bacteroidota</taxon>
        <taxon>Flavobacteriia</taxon>
        <taxon>Flavobacteriales</taxon>
        <taxon>Flavobacteriaceae</taxon>
        <taxon>Salegentibacter</taxon>
    </lineage>
</organism>
<feature type="binding site" evidence="16">
    <location>
        <position position="62"/>
    </location>
    <ligand>
        <name>[4Fe-4S] cluster</name>
        <dbReference type="ChEBI" id="CHEBI:49883"/>
        <note>4Fe-4S-S-AdoMet</note>
    </ligand>
</feature>
<keyword evidence="11 14" id="KW-0411">Iron-sulfur</keyword>
<keyword evidence="6 14" id="KW-0963">Cytoplasm</keyword>
<dbReference type="Gene3D" id="3.20.20.70">
    <property type="entry name" value="Aldolase class I"/>
    <property type="match status" value="1"/>
</dbReference>
<keyword evidence="9 14" id="KW-0560">Oxidoreductase</keyword>
<comment type="similarity">
    <text evidence="3 14">Belongs to the anaerobic coproporphyrinogen-III oxidase family.</text>
</comment>
<dbReference type="Pfam" id="PF04055">
    <property type="entry name" value="Radical_SAM"/>
    <property type="match status" value="1"/>
</dbReference>
<dbReference type="SMART" id="SM00729">
    <property type="entry name" value="Elp3"/>
    <property type="match status" value="1"/>
</dbReference>
<evidence type="ECO:0000259" key="17">
    <source>
        <dbReference type="PROSITE" id="PS51918"/>
    </source>
</evidence>
<evidence type="ECO:0000256" key="7">
    <source>
        <dbReference type="ARBA" id="ARBA00022691"/>
    </source>
</evidence>
<dbReference type="GO" id="GO:0004109">
    <property type="term" value="F:coproporphyrinogen oxidase activity"/>
    <property type="evidence" value="ECO:0007669"/>
    <property type="project" value="InterPro"/>
</dbReference>
<accession>A0A1I5CG49</accession>
<feature type="binding site" evidence="15">
    <location>
        <position position="169"/>
    </location>
    <ligand>
        <name>S-adenosyl-L-methionine</name>
        <dbReference type="ChEBI" id="CHEBI:59789"/>
        <label>2</label>
    </ligand>
</feature>
<feature type="binding site" evidence="15">
    <location>
        <position position="52"/>
    </location>
    <ligand>
        <name>S-adenosyl-L-methionine</name>
        <dbReference type="ChEBI" id="CHEBI:59789"/>
        <label>1</label>
    </ligand>
</feature>
<dbReference type="NCBIfam" id="TIGR00538">
    <property type="entry name" value="hemN"/>
    <property type="match status" value="1"/>
</dbReference>
<dbReference type="GO" id="GO:0006782">
    <property type="term" value="P:protoporphyrinogen IX biosynthetic process"/>
    <property type="evidence" value="ECO:0007669"/>
    <property type="project" value="UniProtKB-UniPathway"/>
</dbReference>
<dbReference type="STRING" id="287099.SAMN05660413_02842"/>
<evidence type="ECO:0000256" key="6">
    <source>
        <dbReference type="ARBA" id="ARBA00022490"/>
    </source>
</evidence>
<evidence type="ECO:0000256" key="5">
    <source>
        <dbReference type="ARBA" id="ARBA00022485"/>
    </source>
</evidence>
<evidence type="ECO:0000256" key="1">
    <source>
        <dbReference type="ARBA" id="ARBA00004496"/>
    </source>
</evidence>
<dbReference type="GO" id="GO:0046872">
    <property type="term" value="F:metal ion binding"/>
    <property type="evidence" value="ECO:0007669"/>
    <property type="project" value="UniProtKB-KW"/>
</dbReference>
<sequence>MSSDLIRKYNIPGPRYTSYPTVPFWEDTGFSVQAWKDSLLKRFNENREISLYLHLPFCESLCTFCGCNKRITKQHGVEIPYIETLIHEWELYLQELPYKPIIKEVHLGGGTPTFFSPENLEFLLKTIFRKAELAEEVEFSFEGHPNNTTKEHLTKLAELGFRRVSYGVQDYNMKVQIAIHRIQPFENVKRATDQAREAGYNSIGHDIIFGLPFQTKEHIIETIEKTKLLMPDRIAFYSYAHVPWIKGSGQRGFNDDDLPDGETKREMYETGKRMLEEAGYVEIGMDHFALKSDSLYQAVEEKSLHRNFMGYTTSNTGLMIGLGVSAISDSWYGFAQNEKTVETYQERVEKGEIPVFRGHILNEEDLKIRKHILNLMCRLETSWEAPEDYFEELPEVLVKLREMESDGLVEFSETGLHIPEKGRPFVRNICMAFDLRLQRNVPDTRLFSMTM</sequence>
<feature type="binding site" evidence="15">
    <location>
        <position position="142"/>
    </location>
    <ligand>
        <name>S-adenosyl-L-methionine</name>
        <dbReference type="ChEBI" id="CHEBI:59789"/>
        <label>1</label>
    </ligand>
</feature>
<evidence type="ECO:0000256" key="2">
    <source>
        <dbReference type="ARBA" id="ARBA00004785"/>
    </source>
</evidence>
<evidence type="ECO:0000256" key="10">
    <source>
        <dbReference type="ARBA" id="ARBA00023004"/>
    </source>
</evidence>
<dbReference type="EMBL" id="FOVL01000021">
    <property type="protein sequence ID" value="SFN85906.1"/>
    <property type="molecule type" value="Genomic_DNA"/>
</dbReference>
<dbReference type="PIRSF" id="PIRSF000167">
    <property type="entry name" value="HemN"/>
    <property type="match status" value="1"/>
</dbReference>
<feature type="binding site" evidence="16">
    <location>
        <position position="65"/>
    </location>
    <ligand>
        <name>[4Fe-4S] cluster</name>
        <dbReference type="ChEBI" id="CHEBI:49883"/>
        <note>4Fe-4S-S-AdoMet</note>
    </ligand>
</feature>
<dbReference type="InterPro" id="IPR004558">
    <property type="entry name" value="Coprogen_oxidase_HemN"/>
</dbReference>
<comment type="subunit">
    <text evidence="4">Monomer.</text>
</comment>
<dbReference type="GO" id="GO:0005737">
    <property type="term" value="C:cytoplasm"/>
    <property type="evidence" value="ECO:0007669"/>
    <property type="project" value="UniProtKB-SubCell"/>
</dbReference>
<keyword evidence="10 14" id="KW-0408">Iron</keyword>
<dbReference type="PANTHER" id="PTHR13932:SF6">
    <property type="entry name" value="OXYGEN-INDEPENDENT COPROPORPHYRINOGEN III OXIDASE"/>
    <property type="match status" value="1"/>
</dbReference>
<evidence type="ECO:0000313" key="19">
    <source>
        <dbReference type="Proteomes" id="UP000199153"/>
    </source>
</evidence>
<feature type="binding site" evidence="15">
    <location>
        <position position="206"/>
    </location>
    <ligand>
        <name>S-adenosyl-L-methionine</name>
        <dbReference type="ChEBI" id="CHEBI:59789"/>
        <label>2</label>
    </ligand>
</feature>
<dbReference type="UniPathway" id="UPA00251">
    <property type="reaction ID" value="UER00323"/>
</dbReference>
<evidence type="ECO:0000313" key="18">
    <source>
        <dbReference type="EMBL" id="SFN85906.1"/>
    </source>
</evidence>
<dbReference type="Gene3D" id="1.10.10.920">
    <property type="match status" value="1"/>
</dbReference>
<keyword evidence="7 14" id="KW-0949">S-adenosyl-L-methionine</keyword>
<keyword evidence="5 14" id="KW-0004">4Fe-4S</keyword>
<dbReference type="PROSITE" id="PS51918">
    <property type="entry name" value="RADICAL_SAM"/>
    <property type="match status" value="1"/>
</dbReference>
<dbReference type="GO" id="GO:0051989">
    <property type="term" value="F:coproporphyrinogen dehydrogenase activity"/>
    <property type="evidence" value="ECO:0007669"/>
    <property type="project" value="UniProtKB-EC"/>
</dbReference>
<dbReference type="AlphaFoldDB" id="A0A1I5CG49"/>
<comment type="catalytic activity">
    <reaction evidence="13 14">
        <text>coproporphyrinogen III + 2 S-adenosyl-L-methionine = protoporphyrinogen IX + 2 5'-deoxyadenosine + 2 L-methionine + 2 CO2</text>
        <dbReference type="Rhea" id="RHEA:15425"/>
        <dbReference type="ChEBI" id="CHEBI:16526"/>
        <dbReference type="ChEBI" id="CHEBI:17319"/>
        <dbReference type="ChEBI" id="CHEBI:57307"/>
        <dbReference type="ChEBI" id="CHEBI:57309"/>
        <dbReference type="ChEBI" id="CHEBI:57844"/>
        <dbReference type="ChEBI" id="CHEBI:59789"/>
        <dbReference type="EC" id="1.3.98.3"/>
    </reaction>
</comment>
<comment type="pathway">
    <text evidence="2 14">Porphyrin-containing compound metabolism; protoporphyrin-IX biosynthesis; protoporphyrinogen-IX from coproporphyrinogen-III (AdoMet route): step 1/1.</text>
</comment>
<dbReference type="InterPro" id="IPR058240">
    <property type="entry name" value="rSAM_sf"/>
</dbReference>
<comment type="cofactor">
    <cofactor evidence="14 16">
        <name>[4Fe-4S] cluster</name>
        <dbReference type="ChEBI" id="CHEBI:49883"/>
    </cofactor>
    <text evidence="14 16">Binds 1 [4Fe-4S] cluster. The cluster is coordinated with 3 cysteines and an exchangeable S-adenosyl-L-methionine.</text>
</comment>
<dbReference type="GO" id="GO:0051539">
    <property type="term" value="F:4 iron, 4 sulfur cluster binding"/>
    <property type="evidence" value="ECO:0007669"/>
    <property type="project" value="UniProtKB-KW"/>
</dbReference>
<evidence type="ECO:0000256" key="13">
    <source>
        <dbReference type="ARBA" id="ARBA00048321"/>
    </source>
</evidence>
<keyword evidence="19" id="KW-1185">Reference proteome</keyword>
<feature type="binding site" evidence="15">
    <location>
        <position position="109"/>
    </location>
    <ligand>
        <name>S-adenosyl-L-methionine</name>
        <dbReference type="ChEBI" id="CHEBI:59789"/>
        <label>1</label>
    </ligand>
</feature>
<evidence type="ECO:0000256" key="3">
    <source>
        <dbReference type="ARBA" id="ARBA00005493"/>
    </source>
</evidence>
<name>A0A1I5CG49_9FLAO</name>
<dbReference type="Proteomes" id="UP000199153">
    <property type="component" value="Unassembled WGS sequence"/>
</dbReference>
<dbReference type="CDD" id="cd01335">
    <property type="entry name" value="Radical_SAM"/>
    <property type="match status" value="1"/>
</dbReference>
<reference evidence="18" key="1">
    <citation type="submission" date="2016-10" db="EMBL/GenBank/DDBJ databases">
        <authorList>
            <person name="de Groot N.N."/>
        </authorList>
    </citation>
    <scope>NUCLEOTIDE SEQUENCE [LARGE SCALE GENOMIC DNA]</scope>
    <source>
        <strain evidence="18">DSM 17794</strain>
    </source>
</reference>
<dbReference type="SFLD" id="SFLDG01082">
    <property type="entry name" value="B12-binding_domain_containing"/>
    <property type="match status" value="1"/>
</dbReference>
<evidence type="ECO:0000256" key="9">
    <source>
        <dbReference type="ARBA" id="ARBA00023002"/>
    </source>
</evidence>
<dbReference type="PANTHER" id="PTHR13932">
    <property type="entry name" value="COPROPORPHYRINIGEN III OXIDASE"/>
    <property type="match status" value="1"/>
</dbReference>
<evidence type="ECO:0000256" key="16">
    <source>
        <dbReference type="PIRSR" id="PIRSR000167-2"/>
    </source>
</evidence>
<evidence type="ECO:0000256" key="4">
    <source>
        <dbReference type="ARBA" id="ARBA00011245"/>
    </source>
</evidence>
<feature type="binding site" evidence="15">
    <location>
        <position position="327"/>
    </location>
    <ligand>
        <name>S-adenosyl-L-methionine</name>
        <dbReference type="ChEBI" id="CHEBI:59789"/>
        <label>1</label>
    </ligand>
</feature>
<dbReference type="OrthoDB" id="9808022at2"/>
<feature type="binding site" evidence="15">
    <location>
        <position position="181"/>
    </location>
    <ligand>
        <name>S-adenosyl-L-methionine</name>
        <dbReference type="ChEBI" id="CHEBI:59789"/>
        <label>2</label>
    </ligand>
</feature>
<keyword evidence="8 14" id="KW-0479">Metal-binding</keyword>
<dbReference type="EC" id="1.3.98.3" evidence="14"/>
<comment type="subcellular location">
    <subcellularLocation>
        <location evidence="1 14">Cytoplasm</location>
    </subcellularLocation>
</comment>
<feature type="binding site" evidence="15">
    <location>
        <begin position="64"/>
        <end position="66"/>
    </location>
    <ligand>
        <name>S-adenosyl-L-methionine</name>
        <dbReference type="ChEBI" id="CHEBI:59789"/>
        <label>2</label>
    </ligand>
</feature>
<gene>
    <name evidence="18" type="ORF">SAMN05660413_02842</name>
</gene>
<dbReference type="SFLD" id="SFLDG01065">
    <property type="entry name" value="anaerobic_coproporphyrinogen-I"/>
    <property type="match status" value="1"/>
</dbReference>
<evidence type="ECO:0000256" key="15">
    <source>
        <dbReference type="PIRSR" id="PIRSR000167-1"/>
    </source>
</evidence>
<feature type="binding site" evidence="15">
    <location>
        <position position="240"/>
    </location>
    <ligand>
        <name>S-adenosyl-L-methionine</name>
        <dbReference type="ChEBI" id="CHEBI:59789"/>
        <label>2</label>
    </ligand>
</feature>
<dbReference type="InterPro" id="IPR013785">
    <property type="entry name" value="Aldolase_TIM"/>
</dbReference>
<dbReference type="SUPFAM" id="SSF102114">
    <property type="entry name" value="Radical SAM enzymes"/>
    <property type="match status" value="1"/>
</dbReference>
<dbReference type="SFLD" id="SFLDS00029">
    <property type="entry name" value="Radical_SAM"/>
    <property type="match status" value="1"/>
</dbReference>